<dbReference type="RefSeq" id="WP_275417976.1">
    <property type="nucleotide sequence ID" value="NZ_CP106878.1"/>
</dbReference>
<keyword evidence="1" id="KW-1133">Transmembrane helix</keyword>
<evidence type="ECO:0000313" key="2">
    <source>
        <dbReference type="EMBL" id="WAA10191.1"/>
    </source>
</evidence>
<keyword evidence="3" id="KW-1185">Reference proteome</keyword>
<evidence type="ECO:0000313" key="3">
    <source>
        <dbReference type="Proteomes" id="UP001164718"/>
    </source>
</evidence>
<keyword evidence="1" id="KW-0812">Transmembrane</keyword>
<dbReference type="AlphaFoldDB" id="A0A9E8LVD5"/>
<dbReference type="Proteomes" id="UP001164718">
    <property type="component" value="Chromosome"/>
</dbReference>
<evidence type="ECO:0000256" key="1">
    <source>
        <dbReference type="SAM" id="Phobius"/>
    </source>
</evidence>
<accession>A0A9E8LVD5</accession>
<organism evidence="2 3">
    <name type="scientific">Fervidibacillus albus</name>
    <dbReference type="NCBI Taxonomy" id="2980026"/>
    <lineage>
        <taxon>Bacteria</taxon>
        <taxon>Bacillati</taxon>
        <taxon>Bacillota</taxon>
        <taxon>Bacilli</taxon>
        <taxon>Bacillales</taxon>
        <taxon>Bacillaceae</taxon>
        <taxon>Fervidibacillus</taxon>
    </lineage>
</organism>
<reference evidence="2" key="1">
    <citation type="submission" date="2022-09" db="EMBL/GenBank/DDBJ databases">
        <title>Complete Genomes of Fervidibacillus albus and Fervidibacillus halotolerans isolated from tidal flat sediments.</title>
        <authorList>
            <person name="Kwon K.K."/>
            <person name="Yang S.-H."/>
            <person name="Park M.J."/>
            <person name="Oh H.-M."/>
        </authorList>
    </citation>
    <scope>NUCLEOTIDE SEQUENCE</scope>
    <source>
        <strain evidence="2">MEBiC13591</strain>
    </source>
</reference>
<dbReference type="PIRSF" id="PIRSF002599">
    <property type="entry name" value="Cold_shock_A"/>
    <property type="match status" value="1"/>
</dbReference>
<protein>
    <submittedName>
        <fullName evidence="2">DUF1294 domain-containing protein</fullName>
    </submittedName>
</protein>
<dbReference type="InterPro" id="IPR010718">
    <property type="entry name" value="DUF1294"/>
</dbReference>
<dbReference type="GO" id="GO:0003676">
    <property type="term" value="F:nucleic acid binding"/>
    <property type="evidence" value="ECO:0007669"/>
    <property type="project" value="InterPro"/>
</dbReference>
<feature type="transmembrane region" description="Helical" evidence="1">
    <location>
        <begin position="6"/>
        <end position="26"/>
    </location>
</feature>
<name>A0A9E8LVD5_9BACI</name>
<dbReference type="Pfam" id="PF06961">
    <property type="entry name" value="DUF1294"/>
    <property type="match status" value="1"/>
</dbReference>
<keyword evidence="1" id="KW-0472">Membrane</keyword>
<dbReference type="InterPro" id="IPR012156">
    <property type="entry name" value="Cold_shock_CspA"/>
</dbReference>
<dbReference type="KEGG" id="faf:OE104_02270"/>
<gene>
    <name evidence="2" type="ORF">OE104_02270</name>
</gene>
<sequence length="88" mass="10322">MEGLFIAFILLNVYGFLLMGVDKRRAKQQKWRISERKIWLTALFGGAWGIGFGMHVFRHKTKHRSFKYGIPLIIVIQSILFFFCSEIV</sequence>
<proteinExistence type="predicted"/>
<feature type="transmembrane region" description="Helical" evidence="1">
    <location>
        <begin position="68"/>
        <end position="85"/>
    </location>
</feature>
<dbReference type="EMBL" id="CP106878">
    <property type="protein sequence ID" value="WAA10191.1"/>
    <property type="molecule type" value="Genomic_DNA"/>
</dbReference>
<feature type="transmembrane region" description="Helical" evidence="1">
    <location>
        <begin position="38"/>
        <end position="56"/>
    </location>
</feature>